<comment type="caution">
    <text evidence="3">The sequence shown here is derived from an EMBL/GenBank/DDBJ whole genome shotgun (WGS) entry which is preliminary data.</text>
</comment>
<dbReference type="AlphaFoldDB" id="A0AA88HJB2"/>
<keyword evidence="2" id="KW-1133">Transmembrane helix</keyword>
<proteinExistence type="predicted"/>
<keyword evidence="2" id="KW-0812">Transmembrane</keyword>
<feature type="region of interest" description="Disordered" evidence="1">
    <location>
        <begin position="1"/>
        <end position="42"/>
    </location>
</feature>
<evidence type="ECO:0000313" key="3">
    <source>
        <dbReference type="EMBL" id="KAK2711379.1"/>
    </source>
</evidence>
<protein>
    <submittedName>
        <fullName evidence="3">Uncharacterized protein</fullName>
    </submittedName>
</protein>
<name>A0AA88HJB2_ARTSF</name>
<accession>A0AA88HJB2</accession>
<gene>
    <name evidence="3" type="ORF">QYM36_012530</name>
</gene>
<dbReference type="EMBL" id="JAVRJZ010000016">
    <property type="protein sequence ID" value="KAK2711379.1"/>
    <property type="molecule type" value="Genomic_DNA"/>
</dbReference>
<organism evidence="3 4">
    <name type="scientific">Artemia franciscana</name>
    <name type="common">Brine shrimp</name>
    <name type="synonym">Artemia sanfranciscana</name>
    <dbReference type="NCBI Taxonomy" id="6661"/>
    <lineage>
        <taxon>Eukaryota</taxon>
        <taxon>Metazoa</taxon>
        <taxon>Ecdysozoa</taxon>
        <taxon>Arthropoda</taxon>
        <taxon>Crustacea</taxon>
        <taxon>Branchiopoda</taxon>
        <taxon>Anostraca</taxon>
        <taxon>Artemiidae</taxon>
        <taxon>Artemia</taxon>
    </lineage>
</organism>
<evidence type="ECO:0000313" key="4">
    <source>
        <dbReference type="Proteomes" id="UP001187531"/>
    </source>
</evidence>
<sequence length="197" mass="22299">VLSVVGLSHGYTHPPGHHQAPQRQRPQGHTRQSSTISNSKPDVTTVFGRFKRGNANTSEIEFDTYSPATIQVDKLPFIKIVEQKDDESKQANGERQRLKEPTILLDNDMRQFDALANDIMFTLDHLLMSLGPEARGTVFPRDTNIKWFIKPGVPKEHEEEEVDDIQLQSLKKKGALSRILGNILATVIFFVLQILFQ</sequence>
<keyword evidence="4" id="KW-1185">Reference proteome</keyword>
<feature type="non-terminal residue" evidence="3">
    <location>
        <position position="197"/>
    </location>
</feature>
<dbReference type="Proteomes" id="UP001187531">
    <property type="component" value="Unassembled WGS sequence"/>
</dbReference>
<feature type="compositionally biased region" description="Polar residues" evidence="1">
    <location>
        <begin position="21"/>
        <end position="42"/>
    </location>
</feature>
<reference evidence="3" key="1">
    <citation type="submission" date="2023-07" db="EMBL/GenBank/DDBJ databases">
        <title>Chromosome-level genome assembly of Artemia franciscana.</title>
        <authorList>
            <person name="Jo E."/>
        </authorList>
    </citation>
    <scope>NUCLEOTIDE SEQUENCE</scope>
    <source>
        <tissue evidence="3">Whole body</tissue>
    </source>
</reference>
<feature type="transmembrane region" description="Helical" evidence="2">
    <location>
        <begin position="179"/>
        <end position="196"/>
    </location>
</feature>
<keyword evidence="2" id="KW-0472">Membrane</keyword>
<evidence type="ECO:0000256" key="1">
    <source>
        <dbReference type="SAM" id="MobiDB-lite"/>
    </source>
</evidence>
<evidence type="ECO:0000256" key="2">
    <source>
        <dbReference type="SAM" id="Phobius"/>
    </source>
</evidence>